<dbReference type="EMBL" id="BIFQ01000001">
    <property type="protein sequence ID" value="GCE06014.1"/>
    <property type="molecule type" value="Genomic_DNA"/>
</dbReference>
<evidence type="ECO:0000313" key="2">
    <source>
        <dbReference type="Proteomes" id="UP000287224"/>
    </source>
</evidence>
<protein>
    <submittedName>
        <fullName evidence="1">Uncharacterized protein</fullName>
    </submittedName>
</protein>
<dbReference type="AlphaFoldDB" id="A0A401ZGK0"/>
<reference evidence="2" key="1">
    <citation type="submission" date="2018-12" db="EMBL/GenBank/DDBJ databases">
        <title>Tengunoibacter tsumagoiensis gen. nov., sp. nov., Dictyobacter kobayashii sp. nov., D. alpinus sp. nov., and D. joshuensis sp. nov. and description of Dictyobacteraceae fam. nov. within the order Ktedonobacterales isolated from Tengu-no-mugimeshi.</title>
        <authorList>
            <person name="Wang C.M."/>
            <person name="Zheng Y."/>
            <person name="Sakai Y."/>
            <person name="Toyoda A."/>
            <person name="Minakuchi Y."/>
            <person name="Abe K."/>
            <person name="Yokota A."/>
            <person name="Yabe S."/>
        </authorList>
    </citation>
    <scope>NUCLEOTIDE SEQUENCE [LARGE SCALE GENOMIC DNA]</scope>
    <source>
        <strain evidence="2">S-27</strain>
    </source>
</reference>
<comment type="caution">
    <text evidence="1">The sequence shown here is derived from an EMBL/GenBank/DDBJ whole genome shotgun (WGS) entry which is preliminary data.</text>
</comment>
<sequence>MHMVRLDMPCPNGPALLSTDPTDFLFEKRGNRANKTLFAVCGAPDKVVRQRVGDVFGVLRIHTHQYTRCSRFSVFPCGAALPLDES</sequence>
<dbReference type="Proteomes" id="UP000287224">
    <property type="component" value="Unassembled WGS sequence"/>
</dbReference>
<gene>
    <name evidence="1" type="ORF">KDAU_33430</name>
</gene>
<evidence type="ECO:0000313" key="1">
    <source>
        <dbReference type="EMBL" id="GCE06014.1"/>
    </source>
</evidence>
<accession>A0A401ZGK0</accession>
<name>A0A401ZGK0_9CHLR</name>
<organism evidence="1 2">
    <name type="scientific">Dictyobacter aurantiacus</name>
    <dbReference type="NCBI Taxonomy" id="1936993"/>
    <lineage>
        <taxon>Bacteria</taxon>
        <taxon>Bacillati</taxon>
        <taxon>Chloroflexota</taxon>
        <taxon>Ktedonobacteria</taxon>
        <taxon>Ktedonobacterales</taxon>
        <taxon>Dictyobacteraceae</taxon>
        <taxon>Dictyobacter</taxon>
    </lineage>
</organism>
<keyword evidence="2" id="KW-1185">Reference proteome</keyword>
<proteinExistence type="predicted"/>